<dbReference type="AlphaFoldDB" id="A0A485JGP6"/>
<dbReference type="SUPFAM" id="SSF51126">
    <property type="entry name" value="Pectin lyase-like"/>
    <property type="match status" value="1"/>
</dbReference>
<evidence type="ECO:0000313" key="3">
    <source>
        <dbReference type="Proteomes" id="UP000358010"/>
    </source>
</evidence>
<gene>
    <name evidence="2" type="primary">fhaB</name>
    <name evidence="2" type="ORF">NCTC10974_03506</name>
</gene>
<accession>A0A485JGP6</accession>
<organism evidence="2 3">
    <name type="scientific">Escherichia coli</name>
    <dbReference type="NCBI Taxonomy" id="562"/>
    <lineage>
        <taxon>Bacteria</taxon>
        <taxon>Pseudomonadati</taxon>
        <taxon>Pseudomonadota</taxon>
        <taxon>Gammaproteobacteria</taxon>
        <taxon>Enterobacterales</taxon>
        <taxon>Enterobacteriaceae</taxon>
        <taxon>Escherichia</taxon>
    </lineage>
</organism>
<evidence type="ECO:0000313" key="2">
    <source>
        <dbReference type="EMBL" id="VFT69951.1"/>
    </source>
</evidence>
<protein>
    <submittedName>
        <fullName evidence="2">ShlA/HecA/FhaA exofamily protein</fullName>
    </submittedName>
</protein>
<sequence length="142" mass="14593">MAMINLSKEATVGKALTPIAILMMLSFPVASQAAGLVIKNGTVYNANGVPVVDINKPNGSGLSHNVWDNLNVDKNGVVFNNSANESSTSLAGNIQGNSNLTSGSAKVILNEVTSKNPSTINGMMEVAGDKADLIIANPNGLL</sequence>
<dbReference type="SMART" id="SM00912">
    <property type="entry name" value="Haemagg_act"/>
    <property type="match status" value="1"/>
</dbReference>
<dbReference type="InterPro" id="IPR008638">
    <property type="entry name" value="FhaB/CdiA-like_TPS"/>
</dbReference>
<proteinExistence type="predicted"/>
<reference evidence="2 3" key="1">
    <citation type="submission" date="2019-03" db="EMBL/GenBank/DDBJ databases">
        <authorList>
            <consortium name="Pathogen Informatics"/>
        </authorList>
    </citation>
    <scope>NUCLEOTIDE SEQUENCE [LARGE SCALE GENOMIC DNA]</scope>
    <source>
        <strain evidence="2 3">NCTC10974</strain>
    </source>
</reference>
<dbReference type="InterPro" id="IPR012334">
    <property type="entry name" value="Pectin_lyas_fold"/>
</dbReference>
<feature type="domain" description="Filamentous haemagglutinin FhaB/tRNA nuclease CdiA-like TPS" evidence="1">
    <location>
        <begin position="46"/>
        <end position="142"/>
    </location>
</feature>
<dbReference type="NCBIfam" id="TIGR01901">
    <property type="entry name" value="adhes_NPXG"/>
    <property type="match status" value="1"/>
</dbReference>
<name>A0A485JGP6_ECOLX</name>
<dbReference type="EMBL" id="CAADJZ010000001">
    <property type="protein sequence ID" value="VFT69951.1"/>
    <property type="molecule type" value="Genomic_DNA"/>
</dbReference>
<dbReference type="Gene3D" id="2.160.20.10">
    <property type="entry name" value="Single-stranded right-handed beta-helix, Pectin lyase-like"/>
    <property type="match status" value="1"/>
</dbReference>
<evidence type="ECO:0000259" key="1">
    <source>
        <dbReference type="SMART" id="SM00912"/>
    </source>
</evidence>
<dbReference type="Pfam" id="PF05860">
    <property type="entry name" value="TPS"/>
    <property type="match status" value="1"/>
</dbReference>
<dbReference type="InterPro" id="IPR011050">
    <property type="entry name" value="Pectin_lyase_fold/virulence"/>
</dbReference>
<dbReference type="Proteomes" id="UP000358010">
    <property type="component" value="Unassembled WGS sequence"/>
</dbReference>